<protein>
    <submittedName>
        <fullName evidence="2">Uncharacterized protein</fullName>
    </submittedName>
</protein>
<feature type="region of interest" description="Disordered" evidence="1">
    <location>
        <begin position="1"/>
        <end position="29"/>
    </location>
</feature>
<feature type="non-terminal residue" evidence="2">
    <location>
        <position position="120"/>
    </location>
</feature>
<dbReference type="RefSeq" id="WP_261698975.1">
    <property type="nucleotide sequence ID" value="NZ_CP104697.1"/>
</dbReference>
<keyword evidence="3" id="KW-1185">Reference proteome</keyword>
<organism evidence="2 3">
    <name type="scientific">Streptomyces vinaceusdrappus</name>
    <dbReference type="NCBI Taxonomy" id="67376"/>
    <lineage>
        <taxon>Bacteria</taxon>
        <taxon>Bacillati</taxon>
        <taxon>Actinomycetota</taxon>
        <taxon>Actinomycetes</taxon>
        <taxon>Kitasatosporales</taxon>
        <taxon>Streptomycetaceae</taxon>
        <taxon>Streptomyces</taxon>
        <taxon>Streptomyces rochei group</taxon>
    </lineage>
</organism>
<dbReference type="Proteomes" id="UP001064390">
    <property type="component" value="Chromosome"/>
</dbReference>
<proteinExistence type="predicted"/>
<gene>
    <name evidence="2" type="ORF">N6Q81_12445</name>
</gene>
<evidence type="ECO:0000313" key="3">
    <source>
        <dbReference type="Proteomes" id="UP001064390"/>
    </source>
</evidence>
<evidence type="ECO:0000256" key="1">
    <source>
        <dbReference type="SAM" id="MobiDB-lite"/>
    </source>
</evidence>
<name>A0ABY6BSP5_9ACTN</name>
<feature type="region of interest" description="Disordered" evidence="1">
    <location>
        <begin position="47"/>
        <end position="120"/>
    </location>
</feature>
<accession>A0ABY6BSP5</accession>
<sequence>MAAPAPLLLPAPSKPVAEPSTPWAEPSAASDTPHYCVFGATGSCAETPLTSEPPLPDAEPLTSESPFADAVPLTSESSPELTADVPEQGGPSFAVPDPTGSYTVPYTPLPPPTTGGVVTL</sequence>
<reference evidence="2" key="1">
    <citation type="submission" date="2022-09" db="EMBL/GenBank/DDBJ databases">
        <title>Streptomyces vinaceusdrappus strain AC-40.</title>
        <authorList>
            <person name="Sedeek A.M."/>
            <person name="Salah I."/>
            <person name="Kamel H.L."/>
            <person name="Soltan M.A."/>
            <person name="Elsayed T.R."/>
        </authorList>
    </citation>
    <scope>NUCLEOTIDE SEQUENCE</scope>
    <source>
        <strain evidence="2">AC-40</strain>
    </source>
</reference>
<dbReference type="EMBL" id="CP104697">
    <property type="protein sequence ID" value="UXI78795.1"/>
    <property type="molecule type" value="Genomic_DNA"/>
</dbReference>
<evidence type="ECO:0000313" key="2">
    <source>
        <dbReference type="EMBL" id="UXI78795.1"/>
    </source>
</evidence>